<dbReference type="InterPro" id="IPR036047">
    <property type="entry name" value="F-box-like_dom_sf"/>
</dbReference>
<dbReference type="PROSITE" id="PS50294">
    <property type="entry name" value="WD_REPEATS_REGION"/>
    <property type="match status" value="1"/>
</dbReference>
<keyword evidence="2" id="KW-0677">Repeat</keyword>
<dbReference type="PROSITE" id="PS00678">
    <property type="entry name" value="WD_REPEATS_1"/>
    <property type="match status" value="1"/>
</dbReference>
<evidence type="ECO:0000313" key="4">
    <source>
        <dbReference type="EMBL" id="KOO24332.1"/>
    </source>
</evidence>
<organism evidence="4 5">
    <name type="scientific">Chrysochromulina tobinii</name>
    <dbReference type="NCBI Taxonomy" id="1460289"/>
    <lineage>
        <taxon>Eukaryota</taxon>
        <taxon>Haptista</taxon>
        <taxon>Haptophyta</taxon>
        <taxon>Prymnesiophyceae</taxon>
        <taxon>Prymnesiales</taxon>
        <taxon>Chrysochromulinaceae</taxon>
        <taxon>Chrysochromulina</taxon>
    </lineage>
</organism>
<gene>
    <name evidence="4" type="ORF">Ctob_004188</name>
</gene>
<evidence type="ECO:0000256" key="3">
    <source>
        <dbReference type="PROSITE-ProRule" id="PRU00221"/>
    </source>
</evidence>
<dbReference type="SUPFAM" id="SSF81383">
    <property type="entry name" value="F-box domain"/>
    <property type="match status" value="1"/>
</dbReference>
<dbReference type="SUPFAM" id="SSF50978">
    <property type="entry name" value="WD40 repeat-like"/>
    <property type="match status" value="1"/>
</dbReference>
<dbReference type="PROSITE" id="PS50082">
    <property type="entry name" value="WD_REPEATS_2"/>
    <property type="match status" value="3"/>
</dbReference>
<dbReference type="OrthoDB" id="6262491at2759"/>
<dbReference type="InterPro" id="IPR019775">
    <property type="entry name" value="WD40_repeat_CS"/>
</dbReference>
<dbReference type="PANTHER" id="PTHR44129">
    <property type="entry name" value="WD REPEAT-CONTAINING PROTEIN POP1"/>
    <property type="match status" value="1"/>
</dbReference>
<dbReference type="Gene3D" id="2.130.10.10">
    <property type="entry name" value="YVTN repeat-like/Quinoprotein amine dehydrogenase"/>
    <property type="match status" value="2"/>
</dbReference>
<feature type="repeat" description="WD" evidence="3">
    <location>
        <begin position="493"/>
        <end position="516"/>
    </location>
</feature>
<dbReference type="EMBL" id="JWZX01003104">
    <property type="protein sequence ID" value="KOO24332.1"/>
    <property type="molecule type" value="Genomic_DNA"/>
</dbReference>
<dbReference type="InterPro" id="IPR050349">
    <property type="entry name" value="WD_LIS1/nudF_dynein_reg"/>
</dbReference>
<dbReference type="Proteomes" id="UP000037460">
    <property type="component" value="Unassembled WGS sequence"/>
</dbReference>
<dbReference type="InterPro" id="IPR015943">
    <property type="entry name" value="WD40/YVTN_repeat-like_dom_sf"/>
</dbReference>
<dbReference type="Pfam" id="PF00400">
    <property type="entry name" value="WD40"/>
    <property type="match status" value="4"/>
</dbReference>
<reference evidence="5" key="1">
    <citation type="journal article" date="2015" name="PLoS Genet.">
        <title>Genome Sequence and Transcriptome Analyses of Chrysochromulina tobin: Metabolic Tools for Enhanced Algal Fitness in the Prominent Order Prymnesiales (Haptophyceae).</title>
        <authorList>
            <person name="Hovde B.T."/>
            <person name="Deodato C.R."/>
            <person name="Hunsperger H.M."/>
            <person name="Ryken S.A."/>
            <person name="Yost W."/>
            <person name="Jha R.K."/>
            <person name="Patterson J."/>
            <person name="Monnat R.J. Jr."/>
            <person name="Barlow S.B."/>
            <person name="Starkenburg S.R."/>
            <person name="Cattolico R.A."/>
        </authorList>
    </citation>
    <scope>NUCLEOTIDE SEQUENCE</scope>
    <source>
        <strain evidence="5">CCMP291</strain>
    </source>
</reference>
<dbReference type="InterPro" id="IPR036322">
    <property type="entry name" value="WD40_repeat_dom_sf"/>
</dbReference>
<evidence type="ECO:0000313" key="5">
    <source>
        <dbReference type="Proteomes" id="UP000037460"/>
    </source>
</evidence>
<feature type="repeat" description="WD" evidence="3">
    <location>
        <begin position="597"/>
        <end position="626"/>
    </location>
</feature>
<dbReference type="SMART" id="SM00320">
    <property type="entry name" value="WD40"/>
    <property type="match status" value="6"/>
</dbReference>
<evidence type="ECO:0000256" key="1">
    <source>
        <dbReference type="ARBA" id="ARBA00022574"/>
    </source>
</evidence>
<protein>
    <submittedName>
        <fullName evidence="4">Wd-40 repeat protein</fullName>
    </submittedName>
</protein>
<feature type="repeat" description="WD" evidence="3">
    <location>
        <begin position="517"/>
        <end position="548"/>
    </location>
</feature>
<dbReference type="PRINTS" id="PR00320">
    <property type="entry name" value="GPROTEINBRPT"/>
</dbReference>
<name>A0A0M0JD86_9EUKA</name>
<dbReference type="InterPro" id="IPR020472">
    <property type="entry name" value="WD40_PAC1"/>
</dbReference>
<proteinExistence type="predicted"/>
<sequence length="639" mass="68607">MEPVMDPSACSICGRWIRRCKCSANGGANAFAAADESSQRTSDMFGSLPHDVTLLLWSRCSLSALGCLACTSKQLRQGLYTREVWEALRKTWAGGPLDEPPAGVSTRTAVRAAIEIERRWRAPGSWTQSALPQHRCRANEKIGEVLGADLLSDGRRVVVSGRMPALLQVWSLARSSSHMLTHCLRGRTCDLFYSLLLPPLPGSASGGRALSQDVRRTKAVLWLWNDVPAAGRAAVAAAPQKLLLAGSSTRVLSCAVCAATSILASTDEEGNVYLFAIGAPTAALIGCHRVGSPLECLRMTLEEASLVLLCGARDGTIKLLLRSNDCDASASPASPLGTETREASPLLPEPAAEGDVSLAKAPTLEALPLPLPLALLAESTTPGHSDWVTQIALRPQHFDRKADAKGTAREEGMGLFCSASRDHSVRVWHVDVHSRTAPSIRVHCLHVLHGHARWVTGLAIGAARAHLCSPADPIGAHGHPLTTADDDNRPIPFVVSASADGTLRVWRLTDGVCLGVLEGHTRSVTDLDLRGARVLSASMDGTIRSWELAPLLIDQRTFSRRPDANAVASDGPAAQGQEGDEVRDVERIHRVSHHLCMRGHDDFVRTCRFDQRRVVSASDDNKVLVWAFDSAVMPGASWS</sequence>
<dbReference type="AlphaFoldDB" id="A0A0M0JD86"/>
<comment type="caution">
    <text evidence="4">The sequence shown here is derived from an EMBL/GenBank/DDBJ whole genome shotgun (WGS) entry which is preliminary data.</text>
</comment>
<evidence type="ECO:0000256" key="2">
    <source>
        <dbReference type="ARBA" id="ARBA00022737"/>
    </source>
</evidence>
<keyword evidence="5" id="KW-1185">Reference proteome</keyword>
<keyword evidence="1 3" id="KW-0853">WD repeat</keyword>
<dbReference type="InterPro" id="IPR001680">
    <property type="entry name" value="WD40_rpt"/>
</dbReference>
<accession>A0A0M0JD86</accession>